<dbReference type="Gene3D" id="1.20.1280.290">
    <property type="match status" value="1"/>
</dbReference>
<dbReference type="GO" id="GO:0016020">
    <property type="term" value="C:membrane"/>
    <property type="evidence" value="ECO:0007669"/>
    <property type="project" value="InterPro"/>
</dbReference>
<evidence type="ECO:0000256" key="1">
    <source>
        <dbReference type="SAM" id="Phobius"/>
    </source>
</evidence>
<feature type="transmembrane region" description="Helical" evidence="1">
    <location>
        <begin position="64"/>
        <end position="84"/>
    </location>
</feature>
<comment type="caution">
    <text evidence="2">The sequence shown here is derived from an EMBL/GenBank/DDBJ whole genome shotgun (WGS) entry which is preliminary data.</text>
</comment>
<keyword evidence="1" id="KW-1133">Transmembrane helix</keyword>
<proteinExistence type="predicted"/>
<sequence>MFELIRWSTFLATISLVIVGYTDQLRLIFFRQDTTGLSLMMILLSFWSWLSYALYGYFQKDRKIFWPNLLGTVIIGLILLSFLFY</sequence>
<organism evidence="2 3">
    <name type="scientific">Candidatus Yanofskybacteria bacterium RIFCSPHIGHO2_01_FULL_39_8b</name>
    <dbReference type="NCBI Taxonomy" id="1802659"/>
    <lineage>
        <taxon>Bacteria</taxon>
        <taxon>Candidatus Yanofskyibacteriota</taxon>
    </lineage>
</organism>
<feature type="transmembrane region" description="Helical" evidence="1">
    <location>
        <begin position="6"/>
        <end position="25"/>
    </location>
</feature>
<accession>A0A1F8ECG8</accession>
<dbReference type="EMBL" id="MGIZ01000036">
    <property type="protein sequence ID" value="OGM98566.1"/>
    <property type="molecule type" value="Genomic_DNA"/>
</dbReference>
<dbReference type="Pfam" id="PF03083">
    <property type="entry name" value="MtN3_slv"/>
    <property type="match status" value="1"/>
</dbReference>
<feature type="transmembrane region" description="Helical" evidence="1">
    <location>
        <begin position="37"/>
        <end position="58"/>
    </location>
</feature>
<name>A0A1F8ECG8_9BACT</name>
<evidence type="ECO:0000313" key="2">
    <source>
        <dbReference type="EMBL" id="OGM98566.1"/>
    </source>
</evidence>
<protein>
    <submittedName>
        <fullName evidence="2">Uncharacterized protein</fullName>
    </submittedName>
</protein>
<keyword evidence="1" id="KW-0472">Membrane</keyword>
<reference evidence="2 3" key="1">
    <citation type="journal article" date="2016" name="Nat. Commun.">
        <title>Thousands of microbial genomes shed light on interconnected biogeochemical processes in an aquifer system.</title>
        <authorList>
            <person name="Anantharaman K."/>
            <person name="Brown C.T."/>
            <person name="Hug L.A."/>
            <person name="Sharon I."/>
            <person name="Castelle C.J."/>
            <person name="Probst A.J."/>
            <person name="Thomas B.C."/>
            <person name="Singh A."/>
            <person name="Wilkins M.J."/>
            <person name="Karaoz U."/>
            <person name="Brodie E.L."/>
            <person name="Williams K.H."/>
            <person name="Hubbard S.S."/>
            <person name="Banfield J.F."/>
        </authorList>
    </citation>
    <scope>NUCLEOTIDE SEQUENCE [LARGE SCALE GENOMIC DNA]</scope>
</reference>
<dbReference type="InterPro" id="IPR004316">
    <property type="entry name" value="SWEET_rpt"/>
</dbReference>
<gene>
    <name evidence="2" type="ORF">A2817_03760</name>
</gene>
<keyword evidence="1" id="KW-0812">Transmembrane</keyword>
<dbReference type="Proteomes" id="UP000177594">
    <property type="component" value="Unassembled WGS sequence"/>
</dbReference>
<dbReference type="AlphaFoldDB" id="A0A1F8ECG8"/>
<evidence type="ECO:0000313" key="3">
    <source>
        <dbReference type="Proteomes" id="UP000177594"/>
    </source>
</evidence>